<evidence type="ECO:0000256" key="4">
    <source>
        <dbReference type="ARBA" id="ARBA00023204"/>
    </source>
</evidence>
<proteinExistence type="inferred from homology"/>
<dbReference type="OrthoDB" id="2099276at2759"/>
<dbReference type="GO" id="GO:0006289">
    <property type="term" value="P:nucleotide-excision repair"/>
    <property type="evidence" value="ECO:0007669"/>
    <property type="project" value="TreeGrafter"/>
</dbReference>
<dbReference type="GO" id="GO:0003906">
    <property type="term" value="F:DNA-(apurinic or apyrimidinic site) endonuclease activity"/>
    <property type="evidence" value="ECO:0007669"/>
    <property type="project" value="TreeGrafter"/>
</dbReference>
<dbReference type="EMBL" id="DS985214">
    <property type="protein sequence ID" value="EEY14488.1"/>
    <property type="molecule type" value="Genomic_DNA"/>
</dbReference>
<dbReference type="GO" id="GO:0006285">
    <property type="term" value="P:base-excision repair, AP site formation"/>
    <property type="evidence" value="ECO:0007669"/>
    <property type="project" value="UniProtKB-ARBA"/>
</dbReference>
<dbReference type="Pfam" id="PF00730">
    <property type="entry name" value="HhH-GPD"/>
    <property type="match status" value="1"/>
</dbReference>
<dbReference type="GO" id="GO:0000703">
    <property type="term" value="F:oxidized pyrimidine nucleobase lesion DNA N-glycosylase activity"/>
    <property type="evidence" value="ECO:0007669"/>
    <property type="project" value="TreeGrafter"/>
</dbReference>
<evidence type="ECO:0000259" key="8">
    <source>
        <dbReference type="SMART" id="SM00478"/>
    </source>
</evidence>
<dbReference type="GO" id="GO:0005634">
    <property type="term" value="C:nucleus"/>
    <property type="evidence" value="ECO:0007669"/>
    <property type="project" value="TreeGrafter"/>
</dbReference>
<dbReference type="PROSITE" id="PS01155">
    <property type="entry name" value="ENDONUCLEASE_III_2"/>
    <property type="match status" value="1"/>
</dbReference>
<evidence type="ECO:0000256" key="6">
    <source>
        <dbReference type="ARBA" id="ARBA00023295"/>
    </source>
</evidence>
<feature type="domain" description="HhH-GPD" evidence="8">
    <location>
        <begin position="113"/>
        <end position="260"/>
    </location>
</feature>
<dbReference type="InterPro" id="IPR004036">
    <property type="entry name" value="Endonuclease-III-like_CS2"/>
</dbReference>
<feature type="compositionally biased region" description="Pro residues" evidence="7">
    <location>
        <begin position="22"/>
        <end position="33"/>
    </location>
</feature>
<dbReference type="InterPro" id="IPR011257">
    <property type="entry name" value="DNA_glycosylase"/>
</dbReference>
<organism evidence="10">
    <name type="scientific">Verticillium alfalfae (strain VaMs.102 / ATCC MYA-4576 / FGSC 10136)</name>
    <name type="common">Verticillium wilt of alfalfa</name>
    <name type="synonym">Verticillium albo-atrum</name>
    <dbReference type="NCBI Taxonomy" id="526221"/>
    <lineage>
        <taxon>Eukaryota</taxon>
        <taxon>Fungi</taxon>
        <taxon>Dikarya</taxon>
        <taxon>Ascomycota</taxon>
        <taxon>Pezizomycotina</taxon>
        <taxon>Sordariomycetes</taxon>
        <taxon>Hypocreomycetidae</taxon>
        <taxon>Glomerellales</taxon>
        <taxon>Plectosphaerellaceae</taxon>
        <taxon>Verticillium</taxon>
    </lineage>
</organism>
<evidence type="ECO:0000256" key="1">
    <source>
        <dbReference type="ARBA" id="ARBA00008343"/>
    </source>
</evidence>
<dbReference type="HOGENOM" id="CLU_877726_0_0_1"/>
<gene>
    <name evidence="9" type="ORF">VDBG_00596</name>
</gene>
<dbReference type="InterPro" id="IPR003265">
    <property type="entry name" value="HhH-GPD_domain"/>
</dbReference>
<keyword evidence="4" id="KW-0234">DNA repair</keyword>
<comment type="similarity">
    <text evidence="1">Belongs to the Nth/MutY family.</text>
</comment>
<dbReference type="Pfam" id="PF00633">
    <property type="entry name" value="HHH"/>
    <property type="match status" value="1"/>
</dbReference>
<keyword evidence="10" id="KW-1185">Reference proteome</keyword>
<name>C9S6J7_VERA1</name>
<accession>C9S6J7</accession>
<dbReference type="GeneID" id="9534050"/>
<sequence>MAWKRTPENAAAWVTKVEPMIKAPPFPPTPNPLPSHRESAGSRLASSKASRPRETRSRARQTGKRCTSLFVRCVSCGSPRVTPPSTPWGCERLFSPTASDRDRRFQILISLMMSSQTKDTVNAVAMGRLHDELPPHEAGAPPGLNLENILAVEPAKLNELIRVQEALLLRDNFDADIPPTIDGLTSLPGVGPKMAHLCLSAAWGRTEGIGVDVHVHRITNMWGVAQRQRAPRPRASPLEAWLPRDRWHEINTLLVGLRPEPGARPQAGRRRLRASATFGLARPGAGAERPGFLTGFANGGPDGRGSASVVAMSSVMR</sequence>
<dbReference type="PANTHER" id="PTHR43286">
    <property type="entry name" value="ENDONUCLEASE III-LIKE PROTEIN 1"/>
    <property type="match status" value="1"/>
</dbReference>
<evidence type="ECO:0000256" key="2">
    <source>
        <dbReference type="ARBA" id="ARBA00022763"/>
    </source>
</evidence>
<evidence type="ECO:0000256" key="3">
    <source>
        <dbReference type="ARBA" id="ARBA00022801"/>
    </source>
</evidence>
<evidence type="ECO:0000256" key="7">
    <source>
        <dbReference type="SAM" id="MobiDB-lite"/>
    </source>
</evidence>
<reference evidence="10" key="1">
    <citation type="journal article" date="2011" name="PLoS Pathog.">
        <title>Comparative genomics yields insights into niche adaptation of plant vascular wilt pathogens.</title>
        <authorList>
            <person name="Klosterman S.J."/>
            <person name="Subbarao K.V."/>
            <person name="Kang S."/>
            <person name="Veronese P."/>
            <person name="Gold S.E."/>
            <person name="Thomma B.P.H.J."/>
            <person name="Chen Z."/>
            <person name="Henrissat B."/>
            <person name="Lee Y.-H."/>
            <person name="Park J."/>
            <person name="Garcia-Pedrajas M.D."/>
            <person name="Barbara D.J."/>
            <person name="Anchieta A."/>
            <person name="de Jonge R."/>
            <person name="Santhanam P."/>
            <person name="Maruthachalam K."/>
            <person name="Atallah Z."/>
            <person name="Amyotte S.G."/>
            <person name="Paz Z."/>
            <person name="Inderbitzin P."/>
            <person name="Hayes R.J."/>
            <person name="Heiman D.I."/>
            <person name="Young S."/>
            <person name="Zeng Q."/>
            <person name="Engels R."/>
            <person name="Galagan J."/>
            <person name="Cuomo C.A."/>
            <person name="Dobinson K.F."/>
            <person name="Ma L.-J."/>
        </authorList>
    </citation>
    <scope>NUCLEOTIDE SEQUENCE [LARGE SCALE GENOMIC DNA]</scope>
    <source>
        <strain evidence="10">VaMs.102 / ATCC MYA-4576 / FGSC 10136</strain>
    </source>
</reference>
<dbReference type="SUPFAM" id="SSF48150">
    <property type="entry name" value="DNA-glycosylase"/>
    <property type="match status" value="1"/>
</dbReference>
<dbReference type="RefSeq" id="XP_003008914.1">
    <property type="nucleotide sequence ID" value="XM_003008868.1"/>
</dbReference>
<dbReference type="KEGG" id="val:VDBG_00596"/>
<keyword evidence="3" id="KW-0378">Hydrolase</keyword>
<dbReference type="GO" id="GO:0003677">
    <property type="term" value="F:DNA binding"/>
    <property type="evidence" value="ECO:0007669"/>
    <property type="project" value="InterPro"/>
</dbReference>
<dbReference type="SMART" id="SM00478">
    <property type="entry name" value="ENDO3c"/>
    <property type="match status" value="1"/>
</dbReference>
<evidence type="ECO:0000256" key="5">
    <source>
        <dbReference type="ARBA" id="ARBA00023239"/>
    </source>
</evidence>
<protein>
    <submittedName>
        <fullName evidence="9">DNA base excision repair N-glycosylase</fullName>
    </submittedName>
</protein>
<dbReference type="PANTHER" id="PTHR43286:SF1">
    <property type="entry name" value="ENDONUCLEASE III-LIKE PROTEIN 1"/>
    <property type="match status" value="1"/>
</dbReference>
<dbReference type="InterPro" id="IPR000445">
    <property type="entry name" value="HhH_motif"/>
</dbReference>
<keyword evidence="2" id="KW-0227">DNA damage</keyword>
<dbReference type="eggNOG" id="KOG1921">
    <property type="taxonomic scope" value="Eukaryota"/>
</dbReference>
<keyword evidence="6" id="KW-0326">Glycosidase</keyword>
<dbReference type="Gene3D" id="1.10.340.30">
    <property type="entry name" value="Hypothetical protein, domain 2"/>
    <property type="match status" value="1"/>
</dbReference>
<dbReference type="AlphaFoldDB" id="C9S6J7"/>
<feature type="region of interest" description="Disordered" evidence="7">
    <location>
        <begin position="14"/>
        <end position="63"/>
    </location>
</feature>
<evidence type="ECO:0000313" key="9">
    <source>
        <dbReference type="EMBL" id="EEY14488.1"/>
    </source>
</evidence>
<dbReference type="Proteomes" id="UP000008698">
    <property type="component" value="Unassembled WGS sequence"/>
</dbReference>
<dbReference type="CDD" id="cd00056">
    <property type="entry name" value="ENDO3c"/>
    <property type="match status" value="1"/>
</dbReference>
<dbReference type="Gene3D" id="1.10.1670.10">
    <property type="entry name" value="Helix-hairpin-Helix base-excision DNA repair enzymes (C-terminal)"/>
    <property type="match status" value="1"/>
</dbReference>
<dbReference type="GO" id="GO:0016829">
    <property type="term" value="F:lyase activity"/>
    <property type="evidence" value="ECO:0007669"/>
    <property type="project" value="UniProtKB-KW"/>
</dbReference>
<keyword evidence="5" id="KW-0456">Lyase</keyword>
<evidence type="ECO:0000313" key="10">
    <source>
        <dbReference type="Proteomes" id="UP000008698"/>
    </source>
</evidence>
<dbReference type="InterPro" id="IPR023170">
    <property type="entry name" value="HhH_base_excis_C"/>
</dbReference>
<dbReference type="STRING" id="526221.C9S6J7"/>